<evidence type="ECO:0000313" key="2">
    <source>
        <dbReference type="EMBL" id="CRZ03535.1"/>
    </source>
</evidence>
<dbReference type="EMBL" id="HACM01003093">
    <property type="protein sequence ID" value="CRZ03535.1"/>
    <property type="molecule type" value="Transcribed_RNA"/>
</dbReference>
<evidence type="ECO:0008006" key="3">
    <source>
        <dbReference type="Google" id="ProtNLM"/>
    </source>
</evidence>
<organism evidence="2">
    <name type="scientific">Spongospora subterranea</name>
    <dbReference type="NCBI Taxonomy" id="70186"/>
    <lineage>
        <taxon>Eukaryota</taxon>
        <taxon>Sar</taxon>
        <taxon>Rhizaria</taxon>
        <taxon>Endomyxa</taxon>
        <taxon>Phytomyxea</taxon>
        <taxon>Plasmodiophorida</taxon>
        <taxon>Plasmodiophoridae</taxon>
        <taxon>Spongospora</taxon>
    </lineage>
</organism>
<dbReference type="PANTHER" id="PTHR13833">
    <property type="match status" value="1"/>
</dbReference>
<feature type="non-terminal residue" evidence="2">
    <location>
        <position position="1"/>
    </location>
</feature>
<sequence>KPSGGFADQYGNIYIADTGNNRIRRIDENGIVTTFAGTGAAGCDDGPANKATFHGPVGIAIDAFGNVFVADTLNHAIRVITFGKVITIAGGKKRGRISRWTGASFPFPLSERDRRQRSWRS</sequence>
<dbReference type="SUPFAM" id="SSF101898">
    <property type="entry name" value="NHL repeat"/>
    <property type="match status" value="1"/>
</dbReference>
<dbReference type="PANTHER" id="PTHR13833:SF71">
    <property type="entry name" value="NHL DOMAIN-CONTAINING PROTEIN"/>
    <property type="match status" value="1"/>
</dbReference>
<dbReference type="Gene3D" id="2.120.10.30">
    <property type="entry name" value="TolB, C-terminal domain"/>
    <property type="match status" value="1"/>
</dbReference>
<proteinExistence type="predicted"/>
<dbReference type="InterPro" id="IPR001258">
    <property type="entry name" value="NHL_repeat"/>
</dbReference>
<keyword evidence="1" id="KW-0677">Repeat</keyword>
<dbReference type="AlphaFoldDB" id="A0A0H5QMX8"/>
<evidence type="ECO:0000256" key="1">
    <source>
        <dbReference type="ARBA" id="ARBA00022737"/>
    </source>
</evidence>
<name>A0A0H5QMX8_9EUKA</name>
<reference evidence="2" key="1">
    <citation type="submission" date="2015-04" db="EMBL/GenBank/DDBJ databases">
        <title>The genome sequence of the plant pathogenic Rhizarian Plasmodiophora brassicae reveals insights in its biotrophic life cycle and the origin of chitin synthesis.</title>
        <authorList>
            <person name="Schwelm A."/>
            <person name="Fogelqvist J."/>
            <person name="Knaust A."/>
            <person name="Julke S."/>
            <person name="Lilja T."/>
            <person name="Dhandapani V."/>
            <person name="Bonilla-Rosso G."/>
            <person name="Karlsson M."/>
            <person name="Shevchenko A."/>
            <person name="Choi S.R."/>
            <person name="Kim H.G."/>
            <person name="Park J.Y."/>
            <person name="Lim Y.P."/>
            <person name="Ludwig-Muller J."/>
            <person name="Dixelius C."/>
        </authorList>
    </citation>
    <scope>NUCLEOTIDE SEQUENCE</scope>
    <source>
        <tissue evidence="2">Potato root galls</tissue>
    </source>
</reference>
<feature type="non-terminal residue" evidence="2">
    <location>
        <position position="121"/>
    </location>
</feature>
<accession>A0A0H5QMX8</accession>
<dbReference type="Pfam" id="PF01436">
    <property type="entry name" value="NHL"/>
    <property type="match status" value="1"/>
</dbReference>
<protein>
    <recommendedName>
        <fullName evidence="3">SMP-30/Gluconolactonase/LRE-like region domain-containing protein</fullName>
    </recommendedName>
</protein>
<dbReference type="InterPro" id="IPR011042">
    <property type="entry name" value="6-blade_b-propeller_TolB-like"/>
</dbReference>